<sequence>MNALSPEVSPRWWLARTVFGVPIAFLVSRTSCCGPLVDVDGVMAPGVIYGQSYILCRFSSSQDEWW</sequence>
<accession>A0A2M4CFG5</accession>
<organism evidence="1">
    <name type="scientific">Anopheles marajoara</name>
    <dbReference type="NCBI Taxonomy" id="58244"/>
    <lineage>
        <taxon>Eukaryota</taxon>
        <taxon>Metazoa</taxon>
        <taxon>Ecdysozoa</taxon>
        <taxon>Arthropoda</taxon>
        <taxon>Hexapoda</taxon>
        <taxon>Insecta</taxon>
        <taxon>Pterygota</taxon>
        <taxon>Neoptera</taxon>
        <taxon>Endopterygota</taxon>
        <taxon>Diptera</taxon>
        <taxon>Nematocera</taxon>
        <taxon>Culicoidea</taxon>
        <taxon>Culicidae</taxon>
        <taxon>Anophelinae</taxon>
        <taxon>Anopheles</taxon>
    </lineage>
</organism>
<reference evidence="1" key="1">
    <citation type="submission" date="2018-01" db="EMBL/GenBank/DDBJ databases">
        <title>An insight into the sialome of Amazonian anophelines.</title>
        <authorList>
            <person name="Ribeiro J.M."/>
            <person name="Scarpassa V."/>
            <person name="Calvo E."/>
        </authorList>
    </citation>
    <scope>NUCLEOTIDE SEQUENCE</scope>
    <source>
        <tissue evidence="1">Salivary glands</tissue>
    </source>
</reference>
<name>A0A2M4CFG5_9DIPT</name>
<dbReference type="EMBL" id="GGFJ01014923">
    <property type="protein sequence ID" value="MBW64064.1"/>
    <property type="molecule type" value="Transcribed_RNA"/>
</dbReference>
<proteinExistence type="predicted"/>
<protein>
    <submittedName>
        <fullName evidence="1">Putative secreted protein</fullName>
    </submittedName>
</protein>
<dbReference type="AlphaFoldDB" id="A0A2M4CFG5"/>
<evidence type="ECO:0000313" key="1">
    <source>
        <dbReference type="EMBL" id="MBW64064.1"/>
    </source>
</evidence>